<sequence>MAARFAAEETHADDMEDLLGAQVQWALSR</sequence>
<gene>
    <name evidence="1" type="ORF">LMG28688_06802</name>
</gene>
<keyword evidence="2" id="KW-1185">Reference proteome</keyword>
<reference evidence="1 2" key="1">
    <citation type="submission" date="2020-04" db="EMBL/GenBank/DDBJ databases">
        <authorList>
            <person name="De Canck E."/>
        </authorList>
    </citation>
    <scope>NUCLEOTIDE SEQUENCE [LARGE SCALE GENOMIC DNA]</scope>
    <source>
        <strain evidence="1 2">LMG 28688</strain>
    </source>
</reference>
<evidence type="ECO:0000313" key="2">
    <source>
        <dbReference type="Proteomes" id="UP000494119"/>
    </source>
</evidence>
<name>A0A6J5H0X0_9BURK</name>
<dbReference type="EMBL" id="CADIKL010000059">
    <property type="protein sequence ID" value="CAB3808560.1"/>
    <property type="molecule type" value="Genomic_DNA"/>
</dbReference>
<dbReference type="AlphaFoldDB" id="A0A6J5H0X0"/>
<organism evidence="1 2">
    <name type="scientific">Paraburkholderia caffeinitolerans</name>
    <dbReference type="NCBI Taxonomy" id="1723730"/>
    <lineage>
        <taxon>Bacteria</taxon>
        <taxon>Pseudomonadati</taxon>
        <taxon>Pseudomonadota</taxon>
        <taxon>Betaproteobacteria</taxon>
        <taxon>Burkholderiales</taxon>
        <taxon>Burkholderiaceae</taxon>
        <taxon>Paraburkholderia</taxon>
    </lineage>
</organism>
<dbReference type="Proteomes" id="UP000494119">
    <property type="component" value="Unassembled WGS sequence"/>
</dbReference>
<protein>
    <submittedName>
        <fullName evidence="1">Uncharacterized protein</fullName>
    </submittedName>
</protein>
<proteinExistence type="predicted"/>
<accession>A0A6J5H0X0</accession>
<evidence type="ECO:0000313" key="1">
    <source>
        <dbReference type="EMBL" id="CAB3808560.1"/>
    </source>
</evidence>